<protein>
    <submittedName>
        <fullName evidence="1">Uncharacterized protein</fullName>
    </submittedName>
</protein>
<evidence type="ECO:0000313" key="1">
    <source>
        <dbReference type="EMBL" id="WMV07409.1"/>
    </source>
</evidence>
<proteinExistence type="predicted"/>
<organism evidence="1 2">
    <name type="scientific">Solanum verrucosum</name>
    <dbReference type="NCBI Taxonomy" id="315347"/>
    <lineage>
        <taxon>Eukaryota</taxon>
        <taxon>Viridiplantae</taxon>
        <taxon>Streptophyta</taxon>
        <taxon>Embryophyta</taxon>
        <taxon>Tracheophyta</taxon>
        <taxon>Spermatophyta</taxon>
        <taxon>Magnoliopsida</taxon>
        <taxon>eudicotyledons</taxon>
        <taxon>Gunneridae</taxon>
        <taxon>Pentapetalae</taxon>
        <taxon>asterids</taxon>
        <taxon>lamiids</taxon>
        <taxon>Solanales</taxon>
        <taxon>Solanaceae</taxon>
        <taxon>Solanoideae</taxon>
        <taxon>Solaneae</taxon>
        <taxon>Solanum</taxon>
    </lineage>
</organism>
<keyword evidence="2" id="KW-1185">Reference proteome</keyword>
<dbReference type="Proteomes" id="UP001234989">
    <property type="component" value="Chromosome 1"/>
</dbReference>
<accession>A0AAF0PM08</accession>
<dbReference type="AlphaFoldDB" id="A0AAF0PM08"/>
<reference evidence="1" key="1">
    <citation type="submission" date="2023-08" db="EMBL/GenBank/DDBJ databases">
        <title>A de novo genome assembly of Solanum verrucosum Schlechtendal, a Mexican diploid species geographically isolated from the other diploid A-genome species in potato relatives.</title>
        <authorList>
            <person name="Hosaka K."/>
        </authorList>
    </citation>
    <scope>NUCLEOTIDE SEQUENCE</scope>
    <source>
        <tissue evidence="1">Young leaves</tissue>
    </source>
</reference>
<gene>
    <name evidence="1" type="ORF">MTR67_000794</name>
</gene>
<name>A0AAF0PM08_SOLVR</name>
<evidence type="ECO:0000313" key="2">
    <source>
        <dbReference type="Proteomes" id="UP001234989"/>
    </source>
</evidence>
<sequence length="105" mass="11405">MVADMRSRRSLFVVGLTHRSSKESKAVMLIGDMGIARLMIRVQQKGPALSSASAPAPRNKYFLDLLVVDGFCGESRYSPTRLLPVAAPRKLVSSLRSPASASFLL</sequence>
<dbReference type="EMBL" id="CP133612">
    <property type="protein sequence ID" value="WMV07409.1"/>
    <property type="molecule type" value="Genomic_DNA"/>
</dbReference>